<dbReference type="GO" id="GO:0004519">
    <property type="term" value="F:endonuclease activity"/>
    <property type="evidence" value="ECO:0007669"/>
    <property type="project" value="UniProtKB-KW"/>
</dbReference>
<evidence type="ECO:0000313" key="3">
    <source>
        <dbReference type="EMBL" id="MCT7964828.1"/>
    </source>
</evidence>
<dbReference type="PANTHER" id="PTHR33352">
    <property type="entry name" value="SLR1095 PROTEIN"/>
    <property type="match status" value="1"/>
</dbReference>
<dbReference type="PANTHER" id="PTHR33352:SF3">
    <property type="entry name" value="SLR1612 PROTEIN"/>
    <property type="match status" value="1"/>
</dbReference>
<dbReference type="RefSeq" id="WP_368004587.1">
    <property type="nucleotide sequence ID" value="NZ_JAMXFF010000001.1"/>
</dbReference>
<gene>
    <name evidence="3" type="ORF">NG799_00605</name>
</gene>
<proteinExistence type="predicted"/>
<sequence length="267" mass="31170">MTETLTEADLPLFFPDHTQLPESDGTFVNNFQQHYQSILLTDSLTSTLQRLHPDGYYCIGQDCGIYWRETEPPEKGAEAPDWFYVGNVPPKLQGQYRRSYVIWREHIAPRIVLEFASGDGSEELDRTPLYRSDEGEVTKPGKFWVYEQIIRAPYYGIFSIRDSSLELYHHVDGFYQQMTPNDRGHYPIPPMQVELGVWKGSYQNQAQKWLRWWDLEGNLLLIGQEEAQKERQEKELERQKRQELQEKLRSLSPEQLAALGIDLDAIG</sequence>
<organism evidence="3 4">
    <name type="scientific">Laspinema palackyanum D2a</name>
    <dbReference type="NCBI Taxonomy" id="2953684"/>
    <lineage>
        <taxon>Bacteria</taxon>
        <taxon>Bacillati</taxon>
        <taxon>Cyanobacteriota</taxon>
        <taxon>Cyanophyceae</taxon>
        <taxon>Oscillatoriophycideae</taxon>
        <taxon>Oscillatoriales</taxon>
        <taxon>Laspinemataceae</taxon>
        <taxon>Laspinema</taxon>
        <taxon>Laspinema palackyanum</taxon>
    </lineage>
</organism>
<dbReference type="EMBL" id="JAMXFF010000001">
    <property type="protein sequence ID" value="MCT7964828.1"/>
    <property type="molecule type" value="Genomic_DNA"/>
</dbReference>
<keyword evidence="3" id="KW-0378">Hydrolase</keyword>
<reference evidence="3 4" key="1">
    <citation type="journal article" date="2022" name="Front. Microbiol.">
        <title>High genomic differentiation and limited gene flow indicate recent cryptic speciation within the genus Laspinema (cyanobacteria).</title>
        <authorList>
            <person name="Stanojkovic A."/>
            <person name="Skoupy S."/>
            <person name="Skaloud P."/>
            <person name="Dvorak P."/>
        </authorList>
    </citation>
    <scope>NUCLEOTIDE SEQUENCE [LARGE SCALE GENOMIC DNA]</scope>
    <source>
        <strain evidence="3 4">D2a</strain>
    </source>
</reference>
<dbReference type="InterPro" id="IPR008538">
    <property type="entry name" value="Uma2"/>
</dbReference>
<keyword evidence="4" id="KW-1185">Reference proteome</keyword>
<feature type="domain" description="Putative restriction endonuclease" evidence="2">
    <location>
        <begin position="32"/>
        <end position="198"/>
    </location>
</feature>
<feature type="coiled-coil region" evidence="1">
    <location>
        <begin position="222"/>
        <end position="249"/>
    </location>
</feature>
<evidence type="ECO:0000256" key="1">
    <source>
        <dbReference type="SAM" id="Coils"/>
    </source>
</evidence>
<accession>A0ABT2MJD3</accession>
<comment type="caution">
    <text evidence="3">The sequence shown here is derived from an EMBL/GenBank/DDBJ whole genome shotgun (WGS) entry which is preliminary data.</text>
</comment>
<protein>
    <submittedName>
        <fullName evidence="3">Uma2 family endonuclease</fullName>
    </submittedName>
</protein>
<dbReference type="Pfam" id="PF05685">
    <property type="entry name" value="Uma2"/>
    <property type="match status" value="1"/>
</dbReference>
<evidence type="ECO:0000259" key="2">
    <source>
        <dbReference type="Pfam" id="PF05685"/>
    </source>
</evidence>
<name>A0ABT2MJD3_9CYAN</name>
<keyword evidence="3" id="KW-0540">Nuclease</keyword>
<keyword evidence="1" id="KW-0175">Coiled coil</keyword>
<keyword evidence="3" id="KW-0255">Endonuclease</keyword>
<dbReference type="Proteomes" id="UP001525890">
    <property type="component" value="Unassembled WGS sequence"/>
</dbReference>
<evidence type="ECO:0000313" key="4">
    <source>
        <dbReference type="Proteomes" id="UP001525890"/>
    </source>
</evidence>